<dbReference type="PANTHER" id="PTHR11360:SF130">
    <property type="entry name" value="MAJOR FACILITATOR SUPERFAMILY (MFS) PROFILE DOMAIN-CONTAINING PROTEIN-RELATED"/>
    <property type="match status" value="1"/>
</dbReference>
<feature type="transmembrane region" description="Helical" evidence="3">
    <location>
        <begin position="75"/>
        <end position="95"/>
    </location>
</feature>
<feature type="transmembrane region" description="Helical" evidence="3">
    <location>
        <begin position="270"/>
        <end position="289"/>
    </location>
</feature>
<name>A0A6A5XT07_9PLEO</name>
<evidence type="ECO:0000256" key="1">
    <source>
        <dbReference type="ARBA" id="ARBA00004141"/>
    </source>
</evidence>
<keyword evidence="3" id="KW-0472">Membrane</keyword>
<dbReference type="PANTHER" id="PTHR11360">
    <property type="entry name" value="MONOCARBOXYLATE TRANSPORTER"/>
    <property type="match status" value="1"/>
</dbReference>
<gene>
    <name evidence="4" type="ORF">BU24DRAFT_321135</name>
</gene>
<dbReference type="RefSeq" id="XP_033384159.1">
    <property type="nucleotide sequence ID" value="XM_033522928.1"/>
</dbReference>
<dbReference type="Proteomes" id="UP000799778">
    <property type="component" value="Unassembled WGS sequence"/>
</dbReference>
<dbReference type="Gene3D" id="1.20.1250.20">
    <property type="entry name" value="MFS general substrate transporter like domains"/>
    <property type="match status" value="1"/>
</dbReference>
<keyword evidence="3" id="KW-0812">Transmembrane</keyword>
<feature type="non-terminal residue" evidence="4">
    <location>
        <position position="426"/>
    </location>
</feature>
<accession>A0A6A5XT07</accession>
<dbReference type="InterPro" id="IPR036259">
    <property type="entry name" value="MFS_trans_sf"/>
</dbReference>
<evidence type="ECO:0000256" key="3">
    <source>
        <dbReference type="SAM" id="Phobius"/>
    </source>
</evidence>
<reference evidence="4" key="1">
    <citation type="journal article" date="2020" name="Stud. Mycol.">
        <title>101 Dothideomycetes genomes: a test case for predicting lifestyles and emergence of pathogens.</title>
        <authorList>
            <person name="Haridas S."/>
            <person name="Albert R."/>
            <person name="Binder M."/>
            <person name="Bloem J."/>
            <person name="Labutti K."/>
            <person name="Salamov A."/>
            <person name="Andreopoulos B."/>
            <person name="Baker S."/>
            <person name="Barry K."/>
            <person name="Bills G."/>
            <person name="Bluhm B."/>
            <person name="Cannon C."/>
            <person name="Castanera R."/>
            <person name="Culley D."/>
            <person name="Daum C."/>
            <person name="Ezra D."/>
            <person name="Gonzalez J."/>
            <person name="Henrissat B."/>
            <person name="Kuo A."/>
            <person name="Liang C."/>
            <person name="Lipzen A."/>
            <person name="Lutzoni F."/>
            <person name="Magnuson J."/>
            <person name="Mondo S."/>
            <person name="Nolan M."/>
            <person name="Ohm R."/>
            <person name="Pangilinan J."/>
            <person name="Park H.-J."/>
            <person name="Ramirez L."/>
            <person name="Alfaro M."/>
            <person name="Sun H."/>
            <person name="Tritt A."/>
            <person name="Yoshinaga Y."/>
            <person name="Zwiers L.-H."/>
            <person name="Turgeon B."/>
            <person name="Goodwin S."/>
            <person name="Spatafora J."/>
            <person name="Crous P."/>
            <person name="Grigoriev I."/>
        </authorList>
    </citation>
    <scope>NUCLEOTIDE SEQUENCE</scope>
    <source>
        <strain evidence="4">CBS 175.79</strain>
    </source>
</reference>
<sequence>LAKAKSIAENAIERTLSHRTTQSTLTPGPPPDGGIQAWTQVICAWLAILNTWGFVNSFGAFQTYYASILPQTPSTISWIGSTQACLLFALSIFSGRALDAGLFRPTVIIGIAIQLVGIFTMSVSHNYWQLLLTQGICTGIGGGIFFVPTMGIVSTYFAKRRGLALAVVSSGNSMGGVVYPILVRQLLGRIGFGWTVRVLGFVNVVSLAVVIAFMRPRLPPRKTGPIVDMDAFTDIPYLLHIGGMLFIMAPVYFVFYYVGSFARDKLDMSYNASLNLVMIINGAGVPGRIIPGYLADRFTGVINMFILCLMSNLVVSWSWLAIDSIPSYYAYVTIYGILIASFQGLFPSTVAAYSNDITKTGTRLGMAFTVIGFSALVGGPISGALLRAGGGYVAPICWSSASQTVGIGLIVAARVRKHGWRQVKKC</sequence>
<feature type="transmembrane region" description="Helical" evidence="3">
    <location>
        <begin position="301"/>
        <end position="322"/>
    </location>
</feature>
<evidence type="ECO:0000313" key="5">
    <source>
        <dbReference type="Proteomes" id="UP000799778"/>
    </source>
</evidence>
<proteinExistence type="inferred from homology"/>
<keyword evidence="5" id="KW-1185">Reference proteome</keyword>
<dbReference type="SUPFAM" id="SSF103473">
    <property type="entry name" value="MFS general substrate transporter"/>
    <property type="match status" value="1"/>
</dbReference>
<dbReference type="Pfam" id="PF07690">
    <property type="entry name" value="MFS_1"/>
    <property type="match status" value="1"/>
</dbReference>
<keyword evidence="3" id="KW-1133">Transmembrane helix</keyword>
<dbReference type="OrthoDB" id="6499973at2759"/>
<feature type="transmembrane region" description="Helical" evidence="3">
    <location>
        <begin position="102"/>
        <end position="121"/>
    </location>
</feature>
<feature type="transmembrane region" description="Helical" evidence="3">
    <location>
        <begin position="328"/>
        <end position="352"/>
    </location>
</feature>
<feature type="transmembrane region" description="Helical" evidence="3">
    <location>
        <begin position="392"/>
        <end position="415"/>
    </location>
</feature>
<dbReference type="GO" id="GO:0022857">
    <property type="term" value="F:transmembrane transporter activity"/>
    <property type="evidence" value="ECO:0007669"/>
    <property type="project" value="InterPro"/>
</dbReference>
<protein>
    <submittedName>
        <fullName evidence="4">MFS general substrate transporter</fullName>
    </submittedName>
</protein>
<dbReference type="InterPro" id="IPR011701">
    <property type="entry name" value="MFS"/>
</dbReference>
<dbReference type="GeneID" id="54280325"/>
<feature type="transmembrane region" description="Helical" evidence="3">
    <location>
        <begin position="127"/>
        <end position="150"/>
    </location>
</feature>
<feature type="transmembrane region" description="Helical" evidence="3">
    <location>
        <begin position="364"/>
        <end position="386"/>
    </location>
</feature>
<feature type="transmembrane region" description="Helical" evidence="3">
    <location>
        <begin position="162"/>
        <end position="182"/>
    </location>
</feature>
<dbReference type="InterPro" id="IPR050327">
    <property type="entry name" value="Proton-linked_MCT"/>
</dbReference>
<evidence type="ECO:0000313" key="4">
    <source>
        <dbReference type="EMBL" id="KAF2015820.1"/>
    </source>
</evidence>
<evidence type="ECO:0000256" key="2">
    <source>
        <dbReference type="ARBA" id="ARBA00006727"/>
    </source>
</evidence>
<dbReference type="AlphaFoldDB" id="A0A6A5XT07"/>
<dbReference type="GO" id="GO:0016020">
    <property type="term" value="C:membrane"/>
    <property type="evidence" value="ECO:0007669"/>
    <property type="project" value="UniProtKB-SubCell"/>
</dbReference>
<feature type="transmembrane region" description="Helical" evidence="3">
    <location>
        <begin position="194"/>
        <end position="214"/>
    </location>
</feature>
<organism evidence="4 5">
    <name type="scientific">Aaosphaeria arxii CBS 175.79</name>
    <dbReference type="NCBI Taxonomy" id="1450172"/>
    <lineage>
        <taxon>Eukaryota</taxon>
        <taxon>Fungi</taxon>
        <taxon>Dikarya</taxon>
        <taxon>Ascomycota</taxon>
        <taxon>Pezizomycotina</taxon>
        <taxon>Dothideomycetes</taxon>
        <taxon>Pleosporomycetidae</taxon>
        <taxon>Pleosporales</taxon>
        <taxon>Pleosporales incertae sedis</taxon>
        <taxon>Aaosphaeria</taxon>
    </lineage>
</organism>
<feature type="transmembrane region" description="Helical" evidence="3">
    <location>
        <begin position="235"/>
        <end position="258"/>
    </location>
</feature>
<feature type="non-terminal residue" evidence="4">
    <location>
        <position position="1"/>
    </location>
</feature>
<dbReference type="EMBL" id="ML978069">
    <property type="protein sequence ID" value="KAF2015820.1"/>
    <property type="molecule type" value="Genomic_DNA"/>
</dbReference>
<comment type="subcellular location">
    <subcellularLocation>
        <location evidence="1">Membrane</location>
        <topology evidence="1">Multi-pass membrane protein</topology>
    </subcellularLocation>
</comment>
<comment type="similarity">
    <text evidence="2">Belongs to the major facilitator superfamily. Monocarboxylate porter (TC 2.A.1.13) family.</text>
</comment>
<feature type="transmembrane region" description="Helical" evidence="3">
    <location>
        <begin position="37"/>
        <end position="55"/>
    </location>
</feature>